<dbReference type="AlphaFoldDB" id="A0A1E7F216"/>
<evidence type="ECO:0000313" key="2">
    <source>
        <dbReference type="EMBL" id="OEU11863.1"/>
    </source>
</evidence>
<sequence length="251" mass="29663">MTPLIPYPNELGYLVGNYKDYDKQLIKFTKAWEFTKWMDTQQFNNSDDKSSNSNSNSNSKQERRYHFYSKERPTIVELSNTTLTQLNSVVYHTNQKKYSPEFYTTSKVAIQKVHKVNIKNDMLFFGCFSHNYDRYLEEKNTFFLKNTNNNNNNNTNNVDVDVNLNTTNTSSFSNNLRESIQIMKRLLKLQPKMYTDFQVLFDSNGYVYFLDIEAQYELTARWKIGLKEKQQDCLQKIDDIKITANNAVLQQ</sequence>
<dbReference type="Proteomes" id="UP000095751">
    <property type="component" value="Unassembled WGS sequence"/>
</dbReference>
<name>A0A1E7F216_9STRA</name>
<dbReference type="EMBL" id="KV784366">
    <property type="protein sequence ID" value="OEU11863.1"/>
    <property type="molecule type" value="Genomic_DNA"/>
</dbReference>
<reference evidence="2 3" key="1">
    <citation type="submission" date="2016-09" db="EMBL/GenBank/DDBJ databases">
        <title>Extensive genetic diversity and differential bi-allelic expression allows diatom success in the polar Southern Ocean.</title>
        <authorList>
            <consortium name="DOE Joint Genome Institute"/>
            <person name="Mock T."/>
            <person name="Otillar R.P."/>
            <person name="Strauss J."/>
            <person name="Dupont C."/>
            <person name="Frickenhaus S."/>
            <person name="Maumus F."/>
            <person name="Mcmullan M."/>
            <person name="Sanges R."/>
            <person name="Schmutz J."/>
            <person name="Toseland A."/>
            <person name="Valas R."/>
            <person name="Veluchamy A."/>
            <person name="Ward B.J."/>
            <person name="Allen A."/>
            <person name="Barry K."/>
            <person name="Falciatore A."/>
            <person name="Ferrante M."/>
            <person name="Fortunato A.E."/>
            <person name="Gloeckner G."/>
            <person name="Gruber A."/>
            <person name="Hipkin R."/>
            <person name="Janech M."/>
            <person name="Kroth P."/>
            <person name="Leese F."/>
            <person name="Lindquist E."/>
            <person name="Lyon B.R."/>
            <person name="Martin J."/>
            <person name="Mayer C."/>
            <person name="Parker M."/>
            <person name="Quesneville H."/>
            <person name="Raymond J."/>
            <person name="Uhlig C."/>
            <person name="Valentin K.U."/>
            <person name="Worden A.Z."/>
            <person name="Armbrust E.V."/>
            <person name="Bowler C."/>
            <person name="Green B."/>
            <person name="Moulton V."/>
            <person name="Van Oosterhout C."/>
            <person name="Grigoriev I."/>
        </authorList>
    </citation>
    <scope>NUCLEOTIDE SEQUENCE [LARGE SCALE GENOMIC DNA]</scope>
    <source>
        <strain evidence="2 3">CCMP1102</strain>
    </source>
</reference>
<organism evidence="2 3">
    <name type="scientific">Fragilariopsis cylindrus CCMP1102</name>
    <dbReference type="NCBI Taxonomy" id="635003"/>
    <lineage>
        <taxon>Eukaryota</taxon>
        <taxon>Sar</taxon>
        <taxon>Stramenopiles</taxon>
        <taxon>Ochrophyta</taxon>
        <taxon>Bacillariophyta</taxon>
        <taxon>Bacillariophyceae</taxon>
        <taxon>Bacillariophycidae</taxon>
        <taxon>Bacillariales</taxon>
        <taxon>Bacillariaceae</taxon>
        <taxon>Fragilariopsis</taxon>
    </lineage>
</organism>
<dbReference type="KEGG" id="fcy:FRACYDRAFT_244983"/>
<evidence type="ECO:0000313" key="3">
    <source>
        <dbReference type="Proteomes" id="UP000095751"/>
    </source>
</evidence>
<gene>
    <name evidence="2" type="ORF">FRACYDRAFT_244983</name>
</gene>
<feature type="region of interest" description="Disordered" evidence="1">
    <location>
        <begin position="45"/>
        <end position="64"/>
    </location>
</feature>
<protein>
    <submittedName>
        <fullName evidence="2">Uncharacterized protein</fullName>
    </submittedName>
</protein>
<keyword evidence="3" id="KW-1185">Reference proteome</keyword>
<dbReference type="InParanoid" id="A0A1E7F216"/>
<accession>A0A1E7F216</accession>
<proteinExistence type="predicted"/>
<evidence type="ECO:0000256" key="1">
    <source>
        <dbReference type="SAM" id="MobiDB-lite"/>
    </source>
</evidence>